<comment type="caution">
    <text evidence="1">The sequence shown here is derived from an EMBL/GenBank/DDBJ whole genome shotgun (WGS) entry which is preliminary data.</text>
</comment>
<dbReference type="Proteomes" id="UP000186922">
    <property type="component" value="Unassembled WGS sequence"/>
</dbReference>
<keyword evidence="2" id="KW-1185">Reference proteome</keyword>
<gene>
    <name evidence="1" type="primary">RvY_19635-1</name>
    <name evidence="1" type="synonym">RvY_19635.1</name>
    <name evidence="1" type="ORF">RvY_19635</name>
</gene>
<proteinExistence type="predicted"/>
<protein>
    <submittedName>
        <fullName evidence="1">Uncharacterized protein</fullName>
    </submittedName>
</protein>
<accession>A0A1D1W9P5</accession>
<evidence type="ECO:0000313" key="1">
    <source>
        <dbReference type="EMBL" id="GAV10081.1"/>
    </source>
</evidence>
<reference evidence="1 2" key="1">
    <citation type="journal article" date="2016" name="Nat. Commun.">
        <title>Extremotolerant tardigrade genome and improved radiotolerance of human cultured cells by tardigrade-unique protein.</title>
        <authorList>
            <person name="Hashimoto T."/>
            <person name="Horikawa D.D."/>
            <person name="Saito Y."/>
            <person name="Kuwahara H."/>
            <person name="Kozuka-Hata H."/>
            <person name="Shin-I T."/>
            <person name="Minakuchi Y."/>
            <person name="Ohishi K."/>
            <person name="Motoyama A."/>
            <person name="Aizu T."/>
            <person name="Enomoto A."/>
            <person name="Kondo K."/>
            <person name="Tanaka S."/>
            <person name="Hara Y."/>
            <person name="Koshikawa S."/>
            <person name="Sagara H."/>
            <person name="Miura T."/>
            <person name="Yokobori S."/>
            <person name="Miyagawa K."/>
            <person name="Suzuki Y."/>
            <person name="Kubo T."/>
            <person name="Oyama M."/>
            <person name="Kohara Y."/>
            <person name="Fujiyama A."/>
            <person name="Arakawa K."/>
            <person name="Katayama T."/>
            <person name="Toyoda A."/>
            <person name="Kunieda T."/>
        </authorList>
    </citation>
    <scope>NUCLEOTIDE SEQUENCE [LARGE SCALE GENOMIC DNA]</scope>
    <source>
        <strain evidence="1 2">YOKOZUNA-1</strain>
    </source>
</reference>
<dbReference type="EMBL" id="BDGG01000166">
    <property type="protein sequence ID" value="GAV10081.1"/>
    <property type="molecule type" value="Genomic_DNA"/>
</dbReference>
<dbReference type="AlphaFoldDB" id="A0A1D1W9P5"/>
<sequence>SKVHRQSKMAAFTRIVHFLPFVEQSGKKNDSVLRYQNGIGRSE</sequence>
<evidence type="ECO:0000313" key="2">
    <source>
        <dbReference type="Proteomes" id="UP000186922"/>
    </source>
</evidence>
<organism evidence="1 2">
    <name type="scientific">Ramazzottius varieornatus</name>
    <name type="common">Water bear</name>
    <name type="synonym">Tardigrade</name>
    <dbReference type="NCBI Taxonomy" id="947166"/>
    <lineage>
        <taxon>Eukaryota</taxon>
        <taxon>Metazoa</taxon>
        <taxon>Ecdysozoa</taxon>
        <taxon>Tardigrada</taxon>
        <taxon>Eutardigrada</taxon>
        <taxon>Parachela</taxon>
        <taxon>Hypsibioidea</taxon>
        <taxon>Ramazzottiidae</taxon>
        <taxon>Ramazzottius</taxon>
    </lineage>
</organism>
<name>A0A1D1W9P5_RAMVA</name>
<feature type="non-terminal residue" evidence="1">
    <location>
        <position position="1"/>
    </location>
</feature>